<dbReference type="GO" id="GO:0005737">
    <property type="term" value="C:cytoplasm"/>
    <property type="evidence" value="ECO:0007669"/>
    <property type="project" value="UniProtKB-SubCell"/>
</dbReference>
<keyword evidence="11" id="KW-0175">Coiled coil</keyword>
<dbReference type="FunFam" id="3.90.199.10:FF:000001">
    <property type="entry name" value="DNA gyrase subunit A"/>
    <property type="match status" value="1"/>
</dbReference>
<dbReference type="GO" id="GO:0006261">
    <property type="term" value="P:DNA-templated DNA replication"/>
    <property type="evidence" value="ECO:0007669"/>
    <property type="project" value="UniProtKB-UniRule"/>
</dbReference>
<dbReference type="InterPro" id="IPR006691">
    <property type="entry name" value="GyrA/parC_rep"/>
</dbReference>
<feature type="active site" description="O-(5'-phospho-DNA)-tyrosine intermediate" evidence="9 10">
    <location>
        <position position="121"/>
    </location>
</feature>
<feature type="short sequence motif" description="GyrA-box" evidence="9">
    <location>
        <begin position="525"/>
        <end position="531"/>
    </location>
</feature>
<dbReference type="EMBL" id="DTFV01000094">
    <property type="protein sequence ID" value="HGI30923.1"/>
    <property type="molecule type" value="Genomic_DNA"/>
</dbReference>
<comment type="miscellaneous">
    <text evidence="9">Few gyrases are as efficient as E.coli at forming negative supercoils. Not all organisms have 2 type II topoisomerases; in organisms with a single type II topoisomerase this enzyme also has to decatenate newly replicated chromosomes.</text>
</comment>
<gene>
    <name evidence="9 13" type="primary">gyrA</name>
    <name evidence="13" type="ORF">ENV30_06430</name>
</gene>
<dbReference type="Gene3D" id="2.120.10.90">
    <property type="entry name" value="DNA gyrase/topoisomerase IV, subunit A, C-terminal"/>
    <property type="match status" value="1"/>
</dbReference>
<dbReference type="NCBIfam" id="TIGR01063">
    <property type="entry name" value="gyrA"/>
    <property type="match status" value="1"/>
</dbReference>
<dbReference type="Pfam" id="PF00521">
    <property type="entry name" value="DNA_topoisoIV"/>
    <property type="match status" value="1"/>
</dbReference>
<accession>A0A7V3YGZ3</accession>
<keyword evidence="7 9" id="KW-0413">Isomerase</keyword>
<dbReference type="SUPFAM" id="SSF56719">
    <property type="entry name" value="Type II DNA topoisomerase"/>
    <property type="match status" value="1"/>
</dbReference>
<dbReference type="GO" id="GO:0005524">
    <property type="term" value="F:ATP binding"/>
    <property type="evidence" value="ECO:0007669"/>
    <property type="project" value="UniProtKB-UniRule"/>
</dbReference>
<dbReference type="InterPro" id="IPR013760">
    <property type="entry name" value="Topo_IIA-like_dom_sf"/>
</dbReference>
<comment type="function">
    <text evidence="9">A type II topoisomerase that negatively supercoils closed circular double-stranded (ds) DNA in an ATP-dependent manner to modulate DNA topology and maintain chromosomes in an underwound state. Negative supercoiling favors strand separation, and DNA replication, transcription, recombination and repair, all of which involve strand separation. Also able to catalyze the interconversion of other topological isomers of dsDNA rings, including catenanes and knotted rings. Type II topoisomerases break and join 2 DNA strands simultaneously in an ATP-dependent manner.</text>
</comment>
<dbReference type="Gene3D" id="1.10.268.10">
    <property type="entry name" value="Topoisomerase, domain 3"/>
    <property type="match status" value="1"/>
</dbReference>
<comment type="subunit">
    <text evidence="9">Heterotetramer, composed of two GyrA and two GyrB chains. In the heterotetramer, GyrA contains the active site tyrosine that forms a transient covalent intermediate with DNA, while GyrB binds cofactors and catalyzes ATP hydrolysis.</text>
</comment>
<dbReference type="HAMAP" id="MF_01897">
    <property type="entry name" value="GyrA"/>
    <property type="match status" value="1"/>
</dbReference>
<comment type="catalytic activity">
    <reaction evidence="1 9 10">
        <text>ATP-dependent breakage, passage and rejoining of double-stranded DNA.</text>
        <dbReference type="EC" id="5.6.2.2"/>
    </reaction>
</comment>
<dbReference type="InterPro" id="IPR050220">
    <property type="entry name" value="Type_II_DNA_Topoisomerases"/>
</dbReference>
<evidence type="ECO:0000259" key="12">
    <source>
        <dbReference type="PROSITE" id="PS52040"/>
    </source>
</evidence>
<dbReference type="CDD" id="cd00187">
    <property type="entry name" value="TOP4c"/>
    <property type="match status" value="1"/>
</dbReference>
<protein>
    <recommendedName>
        <fullName evidence="9">DNA gyrase subunit A</fullName>
        <ecNumber evidence="9">5.6.2.2</ecNumber>
    </recommendedName>
</protein>
<comment type="caution">
    <text evidence="13">The sequence shown here is derived from an EMBL/GenBank/DDBJ whole genome shotgun (WGS) entry which is preliminary data.</text>
</comment>
<evidence type="ECO:0000256" key="1">
    <source>
        <dbReference type="ARBA" id="ARBA00000185"/>
    </source>
</evidence>
<dbReference type="FunFam" id="3.30.1360.40:FF:000002">
    <property type="entry name" value="DNA gyrase subunit A"/>
    <property type="match status" value="1"/>
</dbReference>
<dbReference type="PANTHER" id="PTHR43493:SF5">
    <property type="entry name" value="DNA GYRASE SUBUNIT A, CHLOROPLASTIC_MITOCHONDRIAL"/>
    <property type="match status" value="1"/>
</dbReference>
<keyword evidence="4 9" id="KW-0067">ATP-binding</keyword>
<dbReference type="PANTHER" id="PTHR43493">
    <property type="entry name" value="DNA GYRASE/TOPOISOMERASE SUBUNIT A"/>
    <property type="match status" value="1"/>
</dbReference>
<keyword evidence="3 9" id="KW-0547">Nucleotide-binding</keyword>
<dbReference type="GO" id="GO:0034335">
    <property type="term" value="F:DNA negative supercoiling activity"/>
    <property type="evidence" value="ECO:0007669"/>
    <property type="project" value="UniProtKB-ARBA"/>
</dbReference>
<evidence type="ECO:0000256" key="6">
    <source>
        <dbReference type="ARBA" id="ARBA00023125"/>
    </source>
</evidence>
<dbReference type="InterPro" id="IPR002205">
    <property type="entry name" value="Topo_IIA_dom_A"/>
</dbReference>
<evidence type="ECO:0000256" key="8">
    <source>
        <dbReference type="ARBA" id="ARBA00063644"/>
    </source>
</evidence>
<dbReference type="Pfam" id="PF03989">
    <property type="entry name" value="DNA_gyraseA_C"/>
    <property type="match status" value="6"/>
</dbReference>
<evidence type="ECO:0000256" key="10">
    <source>
        <dbReference type="PROSITE-ProRule" id="PRU01384"/>
    </source>
</evidence>
<dbReference type="PROSITE" id="PS52040">
    <property type="entry name" value="TOPO_IIA"/>
    <property type="match status" value="1"/>
</dbReference>
<proteinExistence type="inferred from homology"/>
<dbReference type="SMART" id="SM00434">
    <property type="entry name" value="TOP4c"/>
    <property type="match status" value="1"/>
</dbReference>
<dbReference type="SUPFAM" id="SSF101904">
    <property type="entry name" value="GyrA/ParC C-terminal domain-like"/>
    <property type="match status" value="1"/>
</dbReference>
<dbReference type="EC" id="5.6.2.2" evidence="9"/>
<comment type="subunit">
    <text evidence="8">Heterotetramer composed of ParC and ParE.</text>
</comment>
<keyword evidence="6 9" id="KW-0238">DNA-binding</keyword>
<sequence>MEEQGKVLLVDVKDEMKEAYLSYAMSVIVGRALPDVRDGLKPVQRRILYAMQEMNLRPTEPYRKSARVVGDVLGKYHPHGDMAVYEALVRLAQDFTCRYPLVDGHGNFGSVDGDPPAAMRYTEVRLAPIAEEMLRDLEKDTVDFVPNFDESLKEPVVLPASFPQLLANGASGIAVGMATNIPPHNLRELVDGLLYLLDHPEASVEDLLRLIPGPDFPTGGKIVGRRGIEEYFREGRGKLIIRGEATVEEIARGKQAIVIRELPYQVNKADLVEHIARLVEEKKLPDVAEVRDESDREGIRVVLELKRGANPHYILRYLYRHTALEVSFGVILLALVSGKPEVCTMPQALKHFLNFRREVILRRSRFELKEAEERAHILEGFLRALDLIDRVIALIRSSQSVPEAKERLVGELGFTEKQAQAILEMRLQRLVALEREKLEEEYREVTAKILHLREILEKEEVLRECIRRELERIRELYGDERRTRIVEEEEEEEEATPLIREEEVVVTLTRDGYVKRVPLATYRRQGRGGRGVSAVTTGEEDFVSTMVVTTTLHRALFFTNLGRVFQLPVHQLPEMGRQAKGMHLVNLLPLEEGERAVTLITLRDFKEGKYLFFVTARGKVKKIDLLELLSVTRRGVRVVELEEEDELEGVFTTCGEDRVFLATSQGLGLSFREEEVRPMGKAASGVRGMSLREGDRVVGACVMRQNETLLVVTSLGMGKRVNLEEFPVHHRGGMGIRLIRESERSGKVVGIAPVRGEEELLLSTQKGLLIRVHIEEVPIQSRAAQGVRLIRLEKDDQVTSFAVVLP</sequence>
<name>A0A7V3YGZ3_9BACT</name>
<evidence type="ECO:0000256" key="2">
    <source>
        <dbReference type="ARBA" id="ARBA00008263"/>
    </source>
</evidence>
<reference evidence="13" key="1">
    <citation type="journal article" date="2020" name="mSystems">
        <title>Genome- and Community-Level Interaction Insights into Carbon Utilization and Element Cycling Functions of Hydrothermarchaeota in Hydrothermal Sediment.</title>
        <authorList>
            <person name="Zhou Z."/>
            <person name="Liu Y."/>
            <person name="Xu W."/>
            <person name="Pan J."/>
            <person name="Luo Z.H."/>
            <person name="Li M."/>
        </authorList>
    </citation>
    <scope>NUCLEOTIDE SEQUENCE [LARGE SCALE GENOMIC DNA]</scope>
    <source>
        <strain evidence="13">SpSt-747</strain>
    </source>
</reference>
<dbReference type="FunFam" id="1.10.268.10:FF:000001">
    <property type="entry name" value="DNA gyrase subunit A"/>
    <property type="match status" value="1"/>
</dbReference>
<dbReference type="Gene3D" id="3.90.199.10">
    <property type="entry name" value="Topoisomerase II, domain 5"/>
    <property type="match status" value="1"/>
</dbReference>
<dbReference type="InterPro" id="IPR035516">
    <property type="entry name" value="Gyrase/topoIV_suA_C"/>
</dbReference>
<dbReference type="GO" id="GO:0005694">
    <property type="term" value="C:chromosome"/>
    <property type="evidence" value="ECO:0007669"/>
    <property type="project" value="InterPro"/>
</dbReference>
<keyword evidence="5 9" id="KW-0799">Topoisomerase</keyword>
<feature type="domain" description="Topo IIA-type catalytic" evidence="12">
    <location>
        <begin position="33"/>
        <end position="498"/>
    </location>
</feature>
<dbReference type="InterPro" id="IPR013758">
    <property type="entry name" value="Topo_IIA_A/C_ab"/>
</dbReference>
<feature type="coiled-coil region" evidence="11">
    <location>
        <begin position="435"/>
        <end position="476"/>
    </location>
</feature>
<dbReference type="InterPro" id="IPR005743">
    <property type="entry name" value="GyrA"/>
</dbReference>
<dbReference type="InterPro" id="IPR013757">
    <property type="entry name" value="Topo_IIA_A_a_sf"/>
</dbReference>
<evidence type="ECO:0000313" key="13">
    <source>
        <dbReference type="EMBL" id="HGI30923.1"/>
    </source>
</evidence>
<evidence type="ECO:0000256" key="9">
    <source>
        <dbReference type="HAMAP-Rule" id="MF_01897"/>
    </source>
</evidence>
<dbReference type="NCBIfam" id="NF004043">
    <property type="entry name" value="PRK05560.1"/>
    <property type="match status" value="1"/>
</dbReference>
<dbReference type="FunFam" id="2.120.10.90:FF:000005">
    <property type="entry name" value="DNA topoisomerase 4 subunit A"/>
    <property type="match status" value="1"/>
</dbReference>
<dbReference type="Gene3D" id="3.30.1360.40">
    <property type="match status" value="1"/>
</dbReference>
<keyword evidence="9" id="KW-0963">Cytoplasm</keyword>
<evidence type="ECO:0000256" key="11">
    <source>
        <dbReference type="SAM" id="Coils"/>
    </source>
</evidence>
<comment type="subcellular location">
    <subcellularLocation>
        <location evidence="9">Cytoplasm</location>
    </subcellularLocation>
</comment>
<dbReference type="GO" id="GO:0006265">
    <property type="term" value="P:DNA topological change"/>
    <property type="evidence" value="ECO:0007669"/>
    <property type="project" value="UniProtKB-UniRule"/>
</dbReference>
<evidence type="ECO:0000256" key="5">
    <source>
        <dbReference type="ARBA" id="ARBA00023029"/>
    </source>
</evidence>
<organism evidence="13">
    <name type="scientific">Candidatus Caldatribacterium californiense</name>
    <dbReference type="NCBI Taxonomy" id="1454726"/>
    <lineage>
        <taxon>Bacteria</taxon>
        <taxon>Pseudomonadati</taxon>
        <taxon>Atribacterota</taxon>
        <taxon>Atribacteria</taxon>
        <taxon>Atribacterales</taxon>
        <taxon>Candidatus Caldatribacteriaceae</taxon>
        <taxon>Candidatus Caldatribacterium</taxon>
    </lineage>
</organism>
<dbReference type="GO" id="GO:0003677">
    <property type="term" value="F:DNA binding"/>
    <property type="evidence" value="ECO:0007669"/>
    <property type="project" value="UniProtKB-UniRule"/>
</dbReference>
<evidence type="ECO:0000256" key="4">
    <source>
        <dbReference type="ARBA" id="ARBA00022840"/>
    </source>
</evidence>
<dbReference type="AlphaFoldDB" id="A0A7V3YGZ3"/>
<dbReference type="GO" id="GO:0009330">
    <property type="term" value="C:DNA topoisomerase type II (double strand cut, ATP-hydrolyzing) complex"/>
    <property type="evidence" value="ECO:0007669"/>
    <property type="project" value="TreeGrafter"/>
</dbReference>
<evidence type="ECO:0000256" key="3">
    <source>
        <dbReference type="ARBA" id="ARBA00022741"/>
    </source>
</evidence>
<comment type="similarity">
    <text evidence="2 9">Belongs to the type II topoisomerase GyrA/ParC subunit family.</text>
</comment>
<evidence type="ECO:0000256" key="7">
    <source>
        <dbReference type="ARBA" id="ARBA00023235"/>
    </source>
</evidence>
<dbReference type="NCBIfam" id="NF004044">
    <property type="entry name" value="PRK05561.1"/>
    <property type="match status" value="1"/>
</dbReference>